<dbReference type="EMBL" id="MFTL01000025">
    <property type="protein sequence ID" value="OGI61268.1"/>
    <property type="molecule type" value="Genomic_DNA"/>
</dbReference>
<accession>A0A1F6UVD1</accession>
<organism evidence="1 2">
    <name type="scientific">Candidatus Nomurabacteria bacterium RIFCSPHIGHO2_01_FULL_39_9</name>
    <dbReference type="NCBI Taxonomy" id="1801735"/>
    <lineage>
        <taxon>Bacteria</taxon>
        <taxon>Candidatus Nomuraibacteriota</taxon>
    </lineage>
</organism>
<sequence>MFSDKRFFFFWHEAKGEKAEKNRNEDYKLTLLTVGVRISLKDKTRSAYRNENLLPPATAIFWEAGAR</sequence>
<reference evidence="1 2" key="1">
    <citation type="journal article" date="2016" name="Nat. Commun.">
        <title>Thousands of microbial genomes shed light on interconnected biogeochemical processes in an aquifer system.</title>
        <authorList>
            <person name="Anantharaman K."/>
            <person name="Brown C.T."/>
            <person name="Hug L.A."/>
            <person name="Sharon I."/>
            <person name="Castelle C.J."/>
            <person name="Probst A.J."/>
            <person name="Thomas B.C."/>
            <person name="Singh A."/>
            <person name="Wilkins M.J."/>
            <person name="Karaoz U."/>
            <person name="Brodie E.L."/>
            <person name="Williams K.H."/>
            <person name="Hubbard S.S."/>
            <person name="Banfield J.F."/>
        </authorList>
    </citation>
    <scope>NUCLEOTIDE SEQUENCE [LARGE SCALE GENOMIC DNA]</scope>
</reference>
<dbReference type="AlphaFoldDB" id="A0A1F6UVD1"/>
<evidence type="ECO:0000313" key="1">
    <source>
        <dbReference type="EMBL" id="OGI61268.1"/>
    </source>
</evidence>
<protein>
    <submittedName>
        <fullName evidence="1">Uncharacterized protein</fullName>
    </submittedName>
</protein>
<gene>
    <name evidence="1" type="ORF">A2645_02030</name>
</gene>
<dbReference type="Proteomes" id="UP000182253">
    <property type="component" value="Unassembled WGS sequence"/>
</dbReference>
<proteinExistence type="predicted"/>
<comment type="caution">
    <text evidence="1">The sequence shown here is derived from an EMBL/GenBank/DDBJ whole genome shotgun (WGS) entry which is preliminary data.</text>
</comment>
<name>A0A1F6UVD1_9BACT</name>
<evidence type="ECO:0000313" key="2">
    <source>
        <dbReference type="Proteomes" id="UP000182253"/>
    </source>
</evidence>